<comment type="caution">
    <text evidence="2">The sequence shown here is derived from an EMBL/GenBank/DDBJ whole genome shotgun (WGS) entry which is preliminary data.</text>
</comment>
<feature type="chain" id="PRO_5012801980" description="Fucolectin tachylectin-4 pentraxin-1 domain-containing protein" evidence="1">
    <location>
        <begin position="17"/>
        <end position="568"/>
    </location>
</feature>
<organism evidence="2 3">
    <name type="scientific">Rhizoclosmatium globosum</name>
    <dbReference type="NCBI Taxonomy" id="329046"/>
    <lineage>
        <taxon>Eukaryota</taxon>
        <taxon>Fungi</taxon>
        <taxon>Fungi incertae sedis</taxon>
        <taxon>Chytridiomycota</taxon>
        <taxon>Chytridiomycota incertae sedis</taxon>
        <taxon>Chytridiomycetes</taxon>
        <taxon>Chytridiales</taxon>
        <taxon>Chytriomycetaceae</taxon>
        <taxon>Rhizoclosmatium</taxon>
    </lineage>
</organism>
<proteinExistence type="predicted"/>
<accession>A0A1Y2CX53</accession>
<evidence type="ECO:0000256" key="1">
    <source>
        <dbReference type="SAM" id="SignalP"/>
    </source>
</evidence>
<dbReference type="OrthoDB" id="547680at2759"/>
<dbReference type="EMBL" id="MCGO01000005">
    <property type="protein sequence ID" value="ORY51612.1"/>
    <property type="molecule type" value="Genomic_DNA"/>
</dbReference>
<dbReference type="AlphaFoldDB" id="A0A1Y2CX53"/>
<dbReference type="Proteomes" id="UP000193642">
    <property type="component" value="Unassembled WGS sequence"/>
</dbReference>
<reference evidence="2 3" key="1">
    <citation type="submission" date="2016-07" db="EMBL/GenBank/DDBJ databases">
        <title>Pervasive Adenine N6-methylation of Active Genes in Fungi.</title>
        <authorList>
            <consortium name="DOE Joint Genome Institute"/>
            <person name="Mondo S.J."/>
            <person name="Dannebaum R.O."/>
            <person name="Kuo R.C."/>
            <person name="Labutti K."/>
            <person name="Haridas S."/>
            <person name="Kuo A."/>
            <person name="Salamov A."/>
            <person name="Ahrendt S.R."/>
            <person name="Lipzen A."/>
            <person name="Sullivan W."/>
            <person name="Andreopoulos W.B."/>
            <person name="Clum A."/>
            <person name="Lindquist E."/>
            <person name="Daum C."/>
            <person name="Ramamoorthy G.K."/>
            <person name="Gryganskyi A."/>
            <person name="Culley D."/>
            <person name="Magnuson J.K."/>
            <person name="James T.Y."/>
            <person name="O'Malley M.A."/>
            <person name="Stajich J.E."/>
            <person name="Spatafora J.W."/>
            <person name="Visel A."/>
            <person name="Grigoriev I.V."/>
        </authorList>
    </citation>
    <scope>NUCLEOTIDE SEQUENCE [LARGE SCALE GENOMIC DNA]</scope>
    <source>
        <strain evidence="2 3">JEL800</strain>
    </source>
</reference>
<evidence type="ECO:0008006" key="4">
    <source>
        <dbReference type="Google" id="ProtNLM"/>
    </source>
</evidence>
<dbReference type="SUPFAM" id="SSF49785">
    <property type="entry name" value="Galactose-binding domain-like"/>
    <property type="match status" value="1"/>
</dbReference>
<evidence type="ECO:0000313" key="3">
    <source>
        <dbReference type="Proteomes" id="UP000193642"/>
    </source>
</evidence>
<evidence type="ECO:0000313" key="2">
    <source>
        <dbReference type="EMBL" id="ORY51612.1"/>
    </source>
</evidence>
<dbReference type="Gene3D" id="2.60.120.260">
    <property type="entry name" value="Galactose-binding domain-like"/>
    <property type="match status" value="2"/>
</dbReference>
<gene>
    <name evidence="2" type="ORF">BCR33DRAFT_712639</name>
</gene>
<sequence>MNIFASLILFAVSTSAVDPYTNVTIECNSMPYFEFAEIEIFEANGTNIALQGEATMSSVHGGLDASRCIDGNYDSACYTADSPPYQWMNVRVPVPATSITTIKLWQVWNNEFWPGCWLTVYDSEKGAVQKDALHPQMGPSIITNTCPWIFTMNYDSDTTVKLSSCPRGVSFKKLEVYNTNGTNVASSGYAEFDTAGRNSVDALNCLFGYDPKGVPIRCQQTEGETDAWWKAVVPNDYRTLTNLTLYPRLDDGAWHFSGCLLTVTARIGSTQIPLLSTRIPDPPNGDLTVPYTFDIPKPTTMLNVACVGTSPLALAEIEVFTADGVNIAGQGTVRATSIVSGTPTNEIDGDYSTTLITAANDNYPRISLSLPLPSAIISTVKIWKAAKSNIGNGCFVTISDSISGIVQQRNLQQLSSDTPTAYNLTINYVNSTTVKLSCPRAVLGFNLLEVFDTTGTNVALNSYATSSSAYIANAGDTDSFPAFNCLDGKDLCGNQLFCLTGKNDTSPWWKTVITNDVNSLTSVKIYPRDGDATLAGCSLLVQGSQYNVAKLNVTLPVMALGNPYIFNF</sequence>
<keyword evidence="3" id="KW-1185">Reference proteome</keyword>
<name>A0A1Y2CX53_9FUNG</name>
<feature type="signal peptide" evidence="1">
    <location>
        <begin position="1"/>
        <end position="16"/>
    </location>
</feature>
<dbReference type="InterPro" id="IPR008979">
    <property type="entry name" value="Galactose-bd-like_sf"/>
</dbReference>
<protein>
    <recommendedName>
        <fullName evidence="4">Fucolectin tachylectin-4 pentraxin-1 domain-containing protein</fullName>
    </recommendedName>
</protein>
<keyword evidence="1" id="KW-0732">Signal</keyword>